<organism evidence="11 12">
    <name type="scientific">Desulforamulus aquiferis</name>
    <dbReference type="NCBI Taxonomy" id="1397668"/>
    <lineage>
        <taxon>Bacteria</taxon>
        <taxon>Bacillati</taxon>
        <taxon>Bacillota</taxon>
        <taxon>Clostridia</taxon>
        <taxon>Eubacteriales</taxon>
        <taxon>Peptococcaceae</taxon>
        <taxon>Desulforamulus</taxon>
    </lineage>
</organism>
<evidence type="ECO:0000256" key="9">
    <source>
        <dbReference type="SAM" id="Phobius"/>
    </source>
</evidence>
<evidence type="ECO:0000256" key="3">
    <source>
        <dbReference type="ARBA" id="ARBA00016463"/>
    </source>
</evidence>
<comment type="caution">
    <text evidence="11">The sequence shown here is derived from an EMBL/GenBank/DDBJ whole genome shotgun (WGS) entry which is preliminary data.</text>
</comment>
<dbReference type="GO" id="GO:0017004">
    <property type="term" value="P:cytochrome complex assembly"/>
    <property type="evidence" value="ECO:0007669"/>
    <property type="project" value="UniProtKB-KW"/>
</dbReference>
<protein>
    <recommendedName>
        <fullName evidence="3">Heme exporter protein C</fullName>
    </recommendedName>
</protein>
<feature type="transmembrane region" description="Helical" evidence="9">
    <location>
        <begin position="34"/>
        <end position="55"/>
    </location>
</feature>
<evidence type="ECO:0000256" key="6">
    <source>
        <dbReference type="ARBA" id="ARBA00022989"/>
    </source>
</evidence>
<dbReference type="GO" id="GO:0005886">
    <property type="term" value="C:plasma membrane"/>
    <property type="evidence" value="ECO:0007669"/>
    <property type="project" value="TreeGrafter"/>
</dbReference>
<name>A0AAW7ZF85_9FIRM</name>
<dbReference type="GO" id="GO:0015232">
    <property type="term" value="F:heme transmembrane transporter activity"/>
    <property type="evidence" value="ECO:0007669"/>
    <property type="project" value="InterPro"/>
</dbReference>
<sequence>MPVIERYLFEATFWIYALGAMLFLLYTVTEKKRLVSVAIFLAGAGLVIHTSGLVLRAVNIGRMPFANMYEFTIFFTWGLVLLYLFSHRKQPIPLLGTVVMPVAVALMAGAGMMNGAARPLMPALQSHWMQAHVATAVLAYGAFGVSFGVGVLYLIRESQSVPVATSASATGQGQPVLPALETLDTMLYRTIAFGFLFLTLVLITGAVWAEQVWGAWWSWDPKETWALITWMVYAVFLHGRFTRGWQGRRTAWLAVVGFAAVMFTLFGVTWLMPGLHSYN</sequence>
<gene>
    <name evidence="11" type="primary">ccsB</name>
    <name evidence="11" type="ORF">P6N53_12150</name>
</gene>
<evidence type="ECO:0000256" key="5">
    <source>
        <dbReference type="ARBA" id="ARBA00022748"/>
    </source>
</evidence>
<evidence type="ECO:0000313" key="12">
    <source>
        <dbReference type="Proteomes" id="UP001172911"/>
    </source>
</evidence>
<reference evidence="11" key="1">
    <citation type="journal article" date="2023" name="J. Hazard. Mater.">
        <title>Anaerobic biodegradation of pyrene and benzo[a]pyrene by a new sulfate-reducing Desulforamulus aquiferis strain DSA.</title>
        <authorList>
            <person name="Zhang Z."/>
            <person name="Sun J."/>
            <person name="Gong X."/>
            <person name="Wang C."/>
            <person name="Wang H."/>
        </authorList>
    </citation>
    <scope>NUCLEOTIDE SEQUENCE</scope>
    <source>
        <strain evidence="11">DSA</strain>
    </source>
</reference>
<feature type="transmembrane region" description="Helical" evidence="9">
    <location>
        <begin position="67"/>
        <end position="85"/>
    </location>
</feature>
<dbReference type="Proteomes" id="UP001172911">
    <property type="component" value="Unassembled WGS sequence"/>
</dbReference>
<feature type="transmembrane region" description="Helical" evidence="9">
    <location>
        <begin position="133"/>
        <end position="155"/>
    </location>
</feature>
<dbReference type="PRINTS" id="PR01386">
    <property type="entry name" value="CCMCBIOGNSIS"/>
</dbReference>
<keyword evidence="7" id="KW-0793">Thylakoid</keyword>
<keyword evidence="6 9" id="KW-1133">Transmembrane helix</keyword>
<keyword evidence="12" id="KW-1185">Reference proteome</keyword>
<evidence type="ECO:0000256" key="7">
    <source>
        <dbReference type="ARBA" id="ARBA00023078"/>
    </source>
</evidence>
<dbReference type="PANTHER" id="PTHR30071">
    <property type="entry name" value="HEME EXPORTER PROTEIN C"/>
    <property type="match status" value="1"/>
</dbReference>
<dbReference type="GO" id="GO:0020037">
    <property type="term" value="F:heme binding"/>
    <property type="evidence" value="ECO:0007669"/>
    <property type="project" value="InterPro"/>
</dbReference>
<dbReference type="InterPro" id="IPR017562">
    <property type="entry name" value="Cyt_c_biogenesis_CcsA"/>
</dbReference>
<feature type="transmembrane region" description="Helical" evidence="9">
    <location>
        <begin position="224"/>
        <end position="239"/>
    </location>
</feature>
<dbReference type="InterPro" id="IPR045062">
    <property type="entry name" value="Cyt_c_biogenesis_CcsA/CcmC"/>
</dbReference>
<proteinExistence type="inferred from homology"/>
<keyword evidence="5" id="KW-0201">Cytochrome c-type biogenesis</keyword>
<feature type="transmembrane region" description="Helical" evidence="9">
    <location>
        <begin position="187"/>
        <end position="209"/>
    </location>
</feature>
<dbReference type="Pfam" id="PF01578">
    <property type="entry name" value="Cytochrom_C_asm"/>
    <property type="match status" value="1"/>
</dbReference>
<dbReference type="InterPro" id="IPR003557">
    <property type="entry name" value="Cyt_c_biogenesis_CcmC"/>
</dbReference>
<dbReference type="NCBIfam" id="TIGR03144">
    <property type="entry name" value="cytochr_II_ccsB"/>
    <property type="match status" value="1"/>
</dbReference>
<evidence type="ECO:0000256" key="1">
    <source>
        <dbReference type="ARBA" id="ARBA00004141"/>
    </source>
</evidence>
<dbReference type="PANTHER" id="PTHR30071:SF1">
    <property type="entry name" value="CYTOCHROME B_B6 PROTEIN-RELATED"/>
    <property type="match status" value="1"/>
</dbReference>
<feature type="transmembrane region" description="Helical" evidence="9">
    <location>
        <begin position="92"/>
        <end position="113"/>
    </location>
</feature>
<accession>A0AAW7ZF85</accession>
<dbReference type="EMBL" id="JARPTC010000018">
    <property type="protein sequence ID" value="MDO7787974.1"/>
    <property type="molecule type" value="Genomic_DNA"/>
</dbReference>
<evidence type="ECO:0000256" key="8">
    <source>
        <dbReference type="ARBA" id="ARBA00023136"/>
    </source>
</evidence>
<feature type="transmembrane region" description="Helical" evidence="9">
    <location>
        <begin position="251"/>
        <end position="272"/>
    </location>
</feature>
<dbReference type="InterPro" id="IPR002541">
    <property type="entry name" value="Cyt_c_assembly"/>
</dbReference>
<feature type="domain" description="Cytochrome c assembly protein" evidence="10">
    <location>
        <begin position="66"/>
        <end position="276"/>
    </location>
</feature>
<evidence type="ECO:0000259" key="10">
    <source>
        <dbReference type="Pfam" id="PF01578"/>
    </source>
</evidence>
<evidence type="ECO:0000256" key="4">
    <source>
        <dbReference type="ARBA" id="ARBA00022692"/>
    </source>
</evidence>
<keyword evidence="8 9" id="KW-0472">Membrane</keyword>
<comment type="subcellular location">
    <subcellularLocation>
        <location evidence="1">Membrane</location>
        <topology evidence="1">Multi-pass membrane protein</topology>
    </subcellularLocation>
</comment>
<reference evidence="11" key="2">
    <citation type="submission" date="2023-03" db="EMBL/GenBank/DDBJ databases">
        <authorList>
            <person name="Zhang Z."/>
        </authorList>
    </citation>
    <scope>NUCLEOTIDE SEQUENCE</scope>
    <source>
        <strain evidence="11">DSA</strain>
    </source>
</reference>
<dbReference type="AlphaFoldDB" id="A0AAW7ZF85"/>
<evidence type="ECO:0000313" key="11">
    <source>
        <dbReference type="EMBL" id="MDO7787974.1"/>
    </source>
</evidence>
<feature type="transmembrane region" description="Helical" evidence="9">
    <location>
        <begin position="6"/>
        <end position="27"/>
    </location>
</feature>
<comment type="similarity">
    <text evidence="2">Belongs to the CcmC/CycZ/HelC family.</text>
</comment>
<keyword evidence="4 9" id="KW-0812">Transmembrane</keyword>
<evidence type="ECO:0000256" key="2">
    <source>
        <dbReference type="ARBA" id="ARBA00005840"/>
    </source>
</evidence>